<gene>
    <name evidence="2" type="ORF">SBAD_LOCUS12737</name>
</gene>
<evidence type="ECO:0000256" key="1">
    <source>
        <dbReference type="SAM" id="MobiDB-lite"/>
    </source>
</evidence>
<evidence type="ECO:0000313" key="3">
    <source>
        <dbReference type="Proteomes" id="UP000270296"/>
    </source>
</evidence>
<name>A0A183JA39_9BILA</name>
<evidence type="ECO:0000313" key="2">
    <source>
        <dbReference type="EMBL" id="VDP51438.1"/>
    </source>
</evidence>
<dbReference type="Proteomes" id="UP000270296">
    <property type="component" value="Unassembled WGS sequence"/>
</dbReference>
<protein>
    <submittedName>
        <fullName evidence="4">Kinesin motor domain-containing protein</fullName>
    </submittedName>
</protein>
<dbReference type="AlphaFoldDB" id="A0A183JA39"/>
<proteinExistence type="predicted"/>
<evidence type="ECO:0000313" key="4">
    <source>
        <dbReference type="WBParaSite" id="SBAD_0001314701-mRNA-1"/>
    </source>
</evidence>
<dbReference type="EMBL" id="UZAM01018646">
    <property type="protein sequence ID" value="VDP51438.1"/>
    <property type="molecule type" value="Genomic_DNA"/>
</dbReference>
<keyword evidence="3" id="KW-1185">Reference proteome</keyword>
<feature type="region of interest" description="Disordered" evidence="1">
    <location>
        <begin position="84"/>
        <end position="104"/>
    </location>
</feature>
<organism evidence="4">
    <name type="scientific">Soboliphyme baturini</name>
    <dbReference type="NCBI Taxonomy" id="241478"/>
    <lineage>
        <taxon>Eukaryota</taxon>
        <taxon>Metazoa</taxon>
        <taxon>Ecdysozoa</taxon>
        <taxon>Nematoda</taxon>
        <taxon>Enoplea</taxon>
        <taxon>Dorylaimia</taxon>
        <taxon>Dioctophymatida</taxon>
        <taxon>Dioctophymatoidea</taxon>
        <taxon>Soboliphymatidae</taxon>
        <taxon>Soboliphyme</taxon>
    </lineage>
</organism>
<accession>A0A183JA39</accession>
<sequence length="104" mass="11175">MEFSGNITVSDGEHATLSLIDLTGSDDSDDEPLLELFGSLAALQRHLLQQQPCIDLTRSPSIQILSQVSEKSLAGARVMSMELAGDSGAPQTKACFPQPTCRRE</sequence>
<dbReference type="WBParaSite" id="SBAD_0001314701-mRNA-1">
    <property type="protein sequence ID" value="SBAD_0001314701-mRNA-1"/>
    <property type="gene ID" value="SBAD_0001314701"/>
</dbReference>
<reference evidence="2 3" key="2">
    <citation type="submission" date="2018-11" db="EMBL/GenBank/DDBJ databases">
        <authorList>
            <consortium name="Pathogen Informatics"/>
        </authorList>
    </citation>
    <scope>NUCLEOTIDE SEQUENCE [LARGE SCALE GENOMIC DNA]</scope>
</reference>
<reference evidence="4" key="1">
    <citation type="submission" date="2016-06" db="UniProtKB">
        <authorList>
            <consortium name="WormBaseParasite"/>
        </authorList>
    </citation>
    <scope>IDENTIFICATION</scope>
</reference>